<protein>
    <submittedName>
        <fullName evidence="1">Uncharacterized protein</fullName>
    </submittedName>
</protein>
<keyword evidence="2" id="KW-1185">Reference proteome</keyword>
<gene>
    <name evidence="1" type="ORF">ONZ43_g5561</name>
</gene>
<evidence type="ECO:0000313" key="1">
    <source>
        <dbReference type="EMBL" id="KAJ8111685.1"/>
    </source>
</evidence>
<comment type="caution">
    <text evidence="1">The sequence shown here is derived from an EMBL/GenBank/DDBJ whole genome shotgun (WGS) entry which is preliminary data.</text>
</comment>
<evidence type="ECO:0000313" key="2">
    <source>
        <dbReference type="Proteomes" id="UP001153334"/>
    </source>
</evidence>
<dbReference type="EMBL" id="JAPESX010001754">
    <property type="protein sequence ID" value="KAJ8111685.1"/>
    <property type="molecule type" value="Genomic_DNA"/>
</dbReference>
<accession>A0ACC2I944</accession>
<organism evidence="1 2">
    <name type="scientific">Nemania bipapillata</name>
    <dbReference type="NCBI Taxonomy" id="110536"/>
    <lineage>
        <taxon>Eukaryota</taxon>
        <taxon>Fungi</taxon>
        <taxon>Dikarya</taxon>
        <taxon>Ascomycota</taxon>
        <taxon>Pezizomycotina</taxon>
        <taxon>Sordariomycetes</taxon>
        <taxon>Xylariomycetidae</taxon>
        <taxon>Xylariales</taxon>
        <taxon>Xylariaceae</taxon>
        <taxon>Nemania</taxon>
    </lineage>
</organism>
<name>A0ACC2I944_9PEZI</name>
<proteinExistence type="predicted"/>
<sequence>MTDGLIPSETRVKFAHDIANHGIHSISCVVVVFGNPSIGPSGCDISVGVSLFAAVPNCAFLFCNETNGDLRAMQTKGAFNVLLHGQPHPTFDSSSRWDSLPQVCAADFAAVCIPPPKNLDANEVALQDSLVINMDDLFANRLSVDQIANIFGNVDNLSSVRMTMQARGQQDDFRHWLRQQTINPDDPLLKPRQDLQGNAGLLFIELIDLVNRGQSPPSSLQSRLRFAYRKNMRYFITEAQNQIQKSTERKNIIRHTEVMPTITRASR</sequence>
<reference evidence="1" key="1">
    <citation type="submission" date="2022-11" db="EMBL/GenBank/DDBJ databases">
        <title>Genome Sequence of Nemania bipapillata.</title>
        <authorList>
            <person name="Buettner E."/>
        </authorList>
    </citation>
    <scope>NUCLEOTIDE SEQUENCE</scope>
    <source>
        <strain evidence="1">CP14</strain>
    </source>
</reference>
<dbReference type="Proteomes" id="UP001153334">
    <property type="component" value="Unassembled WGS sequence"/>
</dbReference>